<dbReference type="GO" id="GO:0016787">
    <property type="term" value="F:hydrolase activity"/>
    <property type="evidence" value="ECO:0007669"/>
    <property type="project" value="UniProtKB-KW"/>
</dbReference>
<feature type="region of interest" description="Disordered" evidence="8">
    <location>
        <begin position="1"/>
        <end position="34"/>
    </location>
</feature>
<keyword evidence="6" id="KW-0378">Hydrolase</keyword>
<evidence type="ECO:0000256" key="3">
    <source>
        <dbReference type="ARBA" id="ARBA00022695"/>
    </source>
</evidence>
<dbReference type="Gene3D" id="4.10.60.10">
    <property type="entry name" value="Zinc finger, CCHC-type"/>
    <property type="match status" value="1"/>
</dbReference>
<keyword evidence="7" id="KW-0695">RNA-directed DNA polymerase</keyword>
<dbReference type="Gene3D" id="3.30.420.10">
    <property type="entry name" value="Ribonuclease H-like superfamily/Ribonuclease H"/>
    <property type="match status" value="1"/>
</dbReference>
<keyword evidence="9" id="KW-0472">Membrane</keyword>
<dbReference type="Gene3D" id="2.40.70.10">
    <property type="entry name" value="Acid Proteases"/>
    <property type="match status" value="1"/>
</dbReference>
<dbReference type="PROSITE" id="PS51257">
    <property type="entry name" value="PROKAR_LIPOPROTEIN"/>
    <property type="match status" value="1"/>
</dbReference>
<dbReference type="InterPro" id="IPR050951">
    <property type="entry name" value="Retrovirus_Pol_polyprotein"/>
</dbReference>
<dbReference type="GO" id="GO:0042575">
    <property type="term" value="C:DNA polymerase complex"/>
    <property type="evidence" value="ECO:0007669"/>
    <property type="project" value="UniProtKB-ARBA"/>
</dbReference>
<evidence type="ECO:0000313" key="13">
    <source>
        <dbReference type="Proteomes" id="UP001549921"/>
    </source>
</evidence>
<feature type="transmembrane region" description="Helical" evidence="9">
    <location>
        <begin position="1951"/>
        <end position="1973"/>
    </location>
</feature>
<dbReference type="SUPFAM" id="SSF50630">
    <property type="entry name" value="Acid proteases"/>
    <property type="match status" value="1"/>
</dbReference>
<dbReference type="Gene3D" id="1.10.340.70">
    <property type="match status" value="1"/>
</dbReference>
<dbReference type="Pfam" id="PF00078">
    <property type="entry name" value="RVT_1"/>
    <property type="match status" value="1"/>
</dbReference>
<dbReference type="SMART" id="SM00343">
    <property type="entry name" value="ZnF_C2HC"/>
    <property type="match status" value="2"/>
</dbReference>
<dbReference type="Gene3D" id="3.10.10.10">
    <property type="entry name" value="HIV Type 1 Reverse Transcriptase, subunit A, domain 1"/>
    <property type="match status" value="1"/>
</dbReference>
<dbReference type="GO" id="GO:0004519">
    <property type="term" value="F:endonuclease activity"/>
    <property type="evidence" value="ECO:0007669"/>
    <property type="project" value="UniProtKB-KW"/>
</dbReference>
<evidence type="ECO:0000259" key="10">
    <source>
        <dbReference type="PROSITE" id="PS50878"/>
    </source>
</evidence>
<evidence type="ECO:0000256" key="5">
    <source>
        <dbReference type="ARBA" id="ARBA00022759"/>
    </source>
</evidence>
<dbReference type="InterPro" id="IPR041588">
    <property type="entry name" value="Integrase_H2C2"/>
</dbReference>
<evidence type="ECO:0000256" key="8">
    <source>
        <dbReference type="SAM" id="MobiDB-lite"/>
    </source>
</evidence>
<evidence type="ECO:0000259" key="11">
    <source>
        <dbReference type="PROSITE" id="PS50994"/>
    </source>
</evidence>
<dbReference type="EC" id="2.7.7.49" evidence="1"/>
<dbReference type="PROSITE" id="PS50878">
    <property type="entry name" value="RT_POL"/>
    <property type="match status" value="1"/>
</dbReference>
<evidence type="ECO:0000256" key="1">
    <source>
        <dbReference type="ARBA" id="ARBA00012493"/>
    </source>
</evidence>
<keyword evidence="5" id="KW-0255">Endonuclease</keyword>
<dbReference type="InterPro" id="IPR001878">
    <property type="entry name" value="Znf_CCHC"/>
</dbReference>
<dbReference type="CDD" id="cd00303">
    <property type="entry name" value="retropepsin_like"/>
    <property type="match status" value="1"/>
</dbReference>
<reference evidence="12 13" key="1">
    <citation type="submission" date="2024-06" db="EMBL/GenBank/DDBJ databases">
        <title>A chromosome-level genome assembly of beet webworm, Loxostege sticticalis.</title>
        <authorList>
            <person name="Zhang Y."/>
        </authorList>
    </citation>
    <scope>NUCLEOTIDE SEQUENCE [LARGE SCALE GENOMIC DNA]</scope>
    <source>
        <strain evidence="12">AQ028</strain>
        <tissue evidence="12">Male pupae</tissue>
    </source>
</reference>
<keyword evidence="9" id="KW-0812">Transmembrane</keyword>
<feature type="region of interest" description="Disordered" evidence="8">
    <location>
        <begin position="93"/>
        <end position="112"/>
    </location>
</feature>
<dbReference type="FunFam" id="3.10.20.370:FF:000001">
    <property type="entry name" value="Retrovirus-related Pol polyprotein from transposon 17.6-like protein"/>
    <property type="match status" value="1"/>
</dbReference>
<dbReference type="InterPro" id="IPR041373">
    <property type="entry name" value="RT_RNaseH"/>
</dbReference>
<dbReference type="Pfam" id="PF17921">
    <property type="entry name" value="Integrase_H2C2"/>
    <property type="match status" value="1"/>
</dbReference>
<keyword evidence="9" id="KW-1133">Transmembrane helix</keyword>
<feature type="transmembrane region" description="Helical" evidence="9">
    <location>
        <begin position="1643"/>
        <end position="1660"/>
    </location>
</feature>
<dbReference type="InterPro" id="IPR012337">
    <property type="entry name" value="RNaseH-like_sf"/>
</dbReference>
<protein>
    <recommendedName>
        <fullName evidence="1">RNA-directed DNA polymerase</fullName>
        <ecNumber evidence="1">2.7.7.49</ecNumber>
    </recommendedName>
</protein>
<dbReference type="Pfam" id="PF17917">
    <property type="entry name" value="RT_RNaseH"/>
    <property type="match status" value="1"/>
</dbReference>
<proteinExistence type="predicted"/>
<dbReference type="FunFam" id="3.30.420.10:FF:000032">
    <property type="entry name" value="Retrovirus-related Pol polyprotein from transposon 297-like Protein"/>
    <property type="match status" value="1"/>
</dbReference>
<feature type="domain" description="Reverse transcriptase" evidence="10">
    <location>
        <begin position="765"/>
        <end position="945"/>
    </location>
</feature>
<feature type="region of interest" description="Disordered" evidence="8">
    <location>
        <begin position="280"/>
        <end position="331"/>
    </location>
</feature>
<evidence type="ECO:0000313" key="12">
    <source>
        <dbReference type="EMBL" id="KAL0811633.1"/>
    </source>
</evidence>
<organism evidence="12 13">
    <name type="scientific">Loxostege sticticalis</name>
    <name type="common">Beet webworm moth</name>
    <dbReference type="NCBI Taxonomy" id="481309"/>
    <lineage>
        <taxon>Eukaryota</taxon>
        <taxon>Metazoa</taxon>
        <taxon>Ecdysozoa</taxon>
        <taxon>Arthropoda</taxon>
        <taxon>Hexapoda</taxon>
        <taxon>Insecta</taxon>
        <taxon>Pterygota</taxon>
        <taxon>Neoptera</taxon>
        <taxon>Endopterygota</taxon>
        <taxon>Lepidoptera</taxon>
        <taxon>Glossata</taxon>
        <taxon>Ditrysia</taxon>
        <taxon>Pyraloidea</taxon>
        <taxon>Crambidae</taxon>
        <taxon>Pyraustinae</taxon>
        <taxon>Loxostege</taxon>
    </lineage>
</organism>
<dbReference type="EMBL" id="JBEDNZ010000023">
    <property type="protein sequence ID" value="KAL0811633.1"/>
    <property type="molecule type" value="Genomic_DNA"/>
</dbReference>
<evidence type="ECO:0000256" key="6">
    <source>
        <dbReference type="ARBA" id="ARBA00022801"/>
    </source>
</evidence>
<evidence type="ECO:0000256" key="4">
    <source>
        <dbReference type="ARBA" id="ARBA00022722"/>
    </source>
</evidence>
<dbReference type="InterPro" id="IPR000477">
    <property type="entry name" value="RT_dom"/>
</dbReference>
<dbReference type="InterPro" id="IPR043502">
    <property type="entry name" value="DNA/RNA_pol_sf"/>
</dbReference>
<dbReference type="PANTHER" id="PTHR37984">
    <property type="entry name" value="PROTEIN CBG26694"/>
    <property type="match status" value="1"/>
</dbReference>
<dbReference type="CDD" id="cd09274">
    <property type="entry name" value="RNase_HI_RT_Ty3"/>
    <property type="match status" value="1"/>
</dbReference>
<feature type="transmembrane region" description="Helical" evidence="9">
    <location>
        <begin position="1993"/>
        <end position="2013"/>
    </location>
</feature>
<evidence type="ECO:0000256" key="7">
    <source>
        <dbReference type="ARBA" id="ARBA00022918"/>
    </source>
</evidence>
<keyword evidence="2" id="KW-0808">Transferase</keyword>
<dbReference type="GO" id="GO:0003964">
    <property type="term" value="F:RNA-directed DNA polymerase activity"/>
    <property type="evidence" value="ECO:0007669"/>
    <property type="project" value="UniProtKB-KW"/>
</dbReference>
<evidence type="ECO:0000256" key="9">
    <source>
        <dbReference type="SAM" id="Phobius"/>
    </source>
</evidence>
<dbReference type="Proteomes" id="UP001549921">
    <property type="component" value="Unassembled WGS sequence"/>
</dbReference>
<evidence type="ECO:0000256" key="2">
    <source>
        <dbReference type="ARBA" id="ARBA00022679"/>
    </source>
</evidence>
<dbReference type="Gene3D" id="3.30.70.270">
    <property type="match status" value="2"/>
</dbReference>
<sequence length="2190" mass="248624">MASGTRSKSGAARDLESGDDDSTGTPSAVAGGCDVTQYDAERPEPAALNATRDVPGAFMTETQVSSLLEAFARSQQQANRILFESILTTLNRTTSTGPEVPLPPSPPMTAHETQYRSGSFAKCTARFDGRADDADKLEAFLDAIITYKECLSVSDEHALRGLPILLEDDAAVWWRGIKNSVHTWDDAVARLRGMYGAARPAYKILREIFAQEQGQQRCDVFISRTRALIAKLPYELYECIQIDFVYGLLDRRVRKRITRESVVSLDQLVDRAREFEESLAEVTHGDAGKGPRGTTGTHPKPKPTVSSNPHTYNVNVPPVASSPSLNDAKASGRNRTRCSFCRKFGHVVEDCRNLADKNASKSKDNDTENNSVKRSSAIRCYGCGQQGVIKSKCETCNPRSQVDFHTLGTPRRSVLKRQKPPVSPFPLRRMKKTSYQSYHSKHAIHRVNHDVRDIHPVRPDFPERSGNGPIGSRYTINTQETCEIDRKPTDLECEIFRNFREIADFEAKCSLKGSSEFNSTQTKGAPHNNCFFPNLTLYTAGVDFDQFKPIIDVKILGRNGVAVMDTGATNCLASPLLYRTLVDGGVRFTETQRSIGLADGTQQVRDVLTGDVSVELHGRKIFTTFLVIPGANTRTLLGRDFIRDAGIIIDIQQASWHFADTPDRRHGFVKDYELTSAADAELMRVEATELKLRDDEGVNLSDEQRDRLDELIAKHADRFAPDGKPTDFATHHIKTDEKQEPIASPPYRLSQGKKQLLEVELDKLLRTDIIEECESPWAANVVLVTKKDGGVRLCVDYRRLNAVTEPDRYPLPRMDDVLHAAKTSNFMSTLDLRSGYFQVSVAEEDRDKTAFISPLGTYRFKRMPMGLRNSGATFQRLMDRFKSNIRGGVSVLCYLDDLIVLSESYEKHLEDLEAVFERLALFSLRINREKSFFARDSVKFLGHLIVPGGIQVDPDKTVAITSLPPPRDLKHLKCFLQTTSWFRRFIPNYAEVARPLTILLKKDSSWKWTPEQQSAFEQLRQLLVSAPILRQADETQPYKLRTDSSGYCLGAVLMQGEGPDERPIEYASRLLTAAERNYTTTEREALAVVWAVTKFRGYIEGSEVVVVSDHQPLRWLMSVKSPSGRLARWALTLQEYNLHIDYVPGKANVVADTLSRPACTEEVSCDLCLTVVDLPAQSVTELRKQQLLDPDVKRIIDDLEAEDEPFRGRQWANRGYVMSDGVLYRCGPESDENDDACLVVPTSERAKILAEFHDSPTAGHMGVERTMHRISSRFYWPGMRATVTEYVKNCVPCQRYKADNRKPAGLLQSPAGARRFEVISVDLFGPLPETPAGNRWILIVEDVCSRWIELFALKKATSVECAKTLIEEVFLRFGVPRRMVSDNGVQFVSEIMQQVCYTFGIDQCLTPFYHPEANPVERKNRDLKPQLAILVGRDHSSWDEYLASVRFAMNSALCSSTGYSPAFLTFGREMRAPADALTDMREIVENDKFVANISTYLRKLSSALLDARDSQEKAQAMQKKYADEGRRPPPDYKVGDLVLLKTQGLNDTGRGQTPKFNPRRDGPYKISKVVAFIYIVLSRRFEPFTGIQNIRVLQLSDFRFNLYYVKWPLNFDPVLEKNMKGIEMMLSKTTPSFFSPTKPAGCSSALVIFIFVCFPYFLHVSKCVNYKMRYDVCTSYPLLIYACVYPFYRTRDLGCNRSNKCVISANHVRKNSTVNFHTIPHILCYTGCKANRGTYLKFSLPVRLTNLCHSHFNQSLYRYVAMIKNPCFHNNWPTIMRRFYRLIQFNFNSIQILYFRQHDPKAVMETPIIRPIRIREYSIRNRSVYDSIDRGALYDTPSCGTSKYLGSRWIWFRLPRKTTTQHCHGLEIRNSHICVKSYKITLKVFQKPTTYTPQIFNYVKNFKDCFYSPNTTSFWPWGTAPNIDWQAGETSLKKKCIRFVNLLQWHESTQVLFSLLVQAAKSNYLFIALFNYFPLTYLDKTVGSFYNKVNTIYIFYTDFVNCLLCPLFSGLVLPFRYGTLKTITYASAPECHRFVVLLSSTNKHLIIILPTGTRRPLPRHASLAFARIFFINTSVSSDSHLAGFFYPGFFWTVSYPNHRCSVIEIATRHSTRLVGVILPFQWGMSNFTPSSRSPWDRATGPQGSANHRLGNAALDHRSVLLQALRKDFSKLDLYGVERCSHKKTKTKTKF</sequence>
<dbReference type="InterPro" id="IPR021109">
    <property type="entry name" value="Peptidase_aspartic_dom_sf"/>
</dbReference>
<keyword evidence="4" id="KW-0540">Nuclease</keyword>
<dbReference type="InterPro" id="IPR001584">
    <property type="entry name" value="Integrase_cat-core"/>
</dbReference>
<name>A0ABD0SC49_LOXSC</name>
<gene>
    <name evidence="12" type="ORF">ABMA28_009085</name>
</gene>
<dbReference type="SUPFAM" id="SSF56672">
    <property type="entry name" value="DNA/RNA polymerases"/>
    <property type="match status" value="1"/>
</dbReference>
<dbReference type="CDD" id="cd01647">
    <property type="entry name" value="RT_LTR"/>
    <property type="match status" value="1"/>
</dbReference>
<dbReference type="Pfam" id="PF00665">
    <property type="entry name" value="rve"/>
    <property type="match status" value="1"/>
</dbReference>
<keyword evidence="3" id="KW-0548">Nucleotidyltransferase</keyword>
<comment type="caution">
    <text evidence="12">The sequence shown here is derived from an EMBL/GenBank/DDBJ whole genome shotgun (WGS) entry which is preliminary data.</text>
</comment>
<dbReference type="FunFam" id="3.30.70.270:FF:000020">
    <property type="entry name" value="Transposon Tf2-6 polyprotein-like Protein"/>
    <property type="match status" value="1"/>
</dbReference>
<dbReference type="InterPro" id="IPR043128">
    <property type="entry name" value="Rev_trsase/Diguanyl_cyclase"/>
</dbReference>
<dbReference type="FunFam" id="1.10.340.70:FF:000001">
    <property type="entry name" value="Retrovirus-related Pol polyprotein from transposon gypsy-like Protein"/>
    <property type="match status" value="1"/>
</dbReference>
<dbReference type="PANTHER" id="PTHR37984:SF5">
    <property type="entry name" value="PROTEIN NYNRIN-LIKE"/>
    <property type="match status" value="1"/>
</dbReference>
<feature type="domain" description="Integrase catalytic" evidence="11">
    <location>
        <begin position="1306"/>
        <end position="1469"/>
    </location>
</feature>
<accession>A0ABD0SC49</accession>
<dbReference type="PROSITE" id="PS50994">
    <property type="entry name" value="INTEGRASE"/>
    <property type="match status" value="1"/>
</dbReference>
<dbReference type="SUPFAM" id="SSF53098">
    <property type="entry name" value="Ribonuclease H-like"/>
    <property type="match status" value="1"/>
</dbReference>
<dbReference type="Gene3D" id="3.10.20.370">
    <property type="match status" value="1"/>
</dbReference>
<dbReference type="InterPro" id="IPR036397">
    <property type="entry name" value="RNaseH_sf"/>
</dbReference>
<feature type="compositionally biased region" description="Polar residues" evidence="8">
    <location>
        <begin position="305"/>
        <end position="314"/>
    </location>
</feature>